<reference evidence="3" key="1">
    <citation type="journal article" date="2020" name="Stud. Mycol.">
        <title>101 Dothideomycetes genomes: a test case for predicting lifestyles and emergence of pathogens.</title>
        <authorList>
            <person name="Haridas S."/>
            <person name="Albert R."/>
            <person name="Binder M."/>
            <person name="Bloem J."/>
            <person name="Labutti K."/>
            <person name="Salamov A."/>
            <person name="Andreopoulos B."/>
            <person name="Baker S."/>
            <person name="Barry K."/>
            <person name="Bills G."/>
            <person name="Bluhm B."/>
            <person name="Cannon C."/>
            <person name="Castanera R."/>
            <person name="Culley D."/>
            <person name="Daum C."/>
            <person name="Ezra D."/>
            <person name="Gonzalez J."/>
            <person name="Henrissat B."/>
            <person name="Kuo A."/>
            <person name="Liang C."/>
            <person name="Lipzen A."/>
            <person name="Lutzoni F."/>
            <person name="Magnuson J."/>
            <person name="Mondo S."/>
            <person name="Nolan M."/>
            <person name="Ohm R."/>
            <person name="Pangilinan J."/>
            <person name="Park H.-J."/>
            <person name="Ramirez L."/>
            <person name="Alfaro M."/>
            <person name="Sun H."/>
            <person name="Tritt A."/>
            <person name="Yoshinaga Y."/>
            <person name="Zwiers L.-H."/>
            <person name="Turgeon B."/>
            <person name="Goodwin S."/>
            <person name="Spatafora J."/>
            <person name="Crous P."/>
            <person name="Grigoriev I."/>
        </authorList>
    </citation>
    <scope>NUCLEOTIDE SEQUENCE</scope>
    <source>
        <strain evidence="3">CBS 133067</strain>
    </source>
</reference>
<dbReference type="Pfam" id="PF00106">
    <property type="entry name" value="adh_short"/>
    <property type="match status" value="1"/>
</dbReference>
<proteinExistence type="inferred from homology"/>
<sequence>MSSTTPDPDYYVKLLAFTKSNHRDVYPAIDPTSPSLSQKGKVVVITGASRGIGRRGFVVSFARAGAKALVLLARSASDLAEAEKEAKAINPSIETLALSVDVADEASVSDAFRAIQEKYGKPDVLVNNAAVLEPLSSILEVDAKKWWYAFELNLRGPFLLTKAFMNLLGPEPTSVPPKSSPTRATIINVTTSGAHTIVPNHSSYCISKLALNQLTAYVAAEDSSITCVCVHPGVIPTDMSSLVPFLNPFAKDSPELVGSVAVWLASGDQRFLSGRYITANWDVEELVRKKDEILDGDKLTTALKGEFGMQQFEKR</sequence>
<keyword evidence="4" id="KW-1185">Reference proteome</keyword>
<dbReference type="Gene3D" id="3.40.50.720">
    <property type="entry name" value="NAD(P)-binding Rossmann-like Domain"/>
    <property type="match status" value="1"/>
</dbReference>
<dbReference type="Proteomes" id="UP000799772">
    <property type="component" value="Unassembled WGS sequence"/>
</dbReference>
<comment type="similarity">
    <text evidence="1">Belongs to the short-chain dehydrogenases/reductases (SDR) family.</text>
</comment>
<evidence type="ECO:0000313" key="4">
    <source>
        <dbReference type="Proteomes" id="UP000799772"/>
    </source>
</evidence>
<gene>
    <name evidence="3" type="ORF">NA57DRAFT_79909</name>
</gene>
<dbReference type="InterPro" id="IPR002347">
    <property type="entry name" value="SDR_fam"/>
</dbReference>
<protein>
    <submittedName>
        <fullName evidence="3">Oxidoreductase</fullName>
    </submittedName>
</protein>
<dbReference type="SUPFAM" id="SSF51735">
    <property type="entry name" value="NAD(P)-binding Rossmann-fold domains"/>
    <property type="match status" value="1"/>
</dbReference>
<dbReference type="CDD" id="cd05233">
    <property type="entry name" value="SDR_c"/>
    <property type="match status" value="1"/>
</dbReference>
<dbReference type="PRINTS" id="PR00081">
    <property type="entry name" value="GDHRDH"/>
</dbReference>
<dbReference type="PANTHER" id="PTHR42760">
    <property type="entry name" value="SHORT-CHAIN DEHYDROGENASES/REDUCTASES FAMILY MEMBER"/>
    <property type="match status" value="1"/>
</dbReference>
<accession>A0A9P4I8N7</accession>
<name>A0A9P4I8N7_9PEZI</name>
<organism evidence="3 4">
    <name type="scientific">Rhizodiscina lignyota</name>
    <dbReference type="NCBI Taxonomy" id="1504668"/>
    <lineage>
        <taxon>Eukaryota</taxon>
        <taxon>Fungi</taxon>
        <taxon>Dikarya</taxon>
        <taxon>Ascomycota</taxon>
        <taxon>Pezizomycotina</taxon>
        <taxon>Dothideomycetes</taxon>
        <taxon>Pleosporomycetidae</taxon>
        <taxon>Aulographales</taxon>
        <taxon>Rhizodiscinaceae</taxon>
        <taxon>Rhizodiscina</taxon>
    </lineage>
</organism>
<evidence type="ECO:0000256" key="1">
    <source>
        <dbReference type="ARBA" id="ARBA00006484"/>
    </source>
</evidence>
<dbReference type="OrthoDB" id="1933717at2759"/>
<keyword evidence="2" id="KW-0560">Oxidoreductase</keyword>
<dbReference type="GO" id="GO:0016616">
    <property type="term" value="F:oxidoreductase activity, acting on the CH-OH group of donors, NAD or NADP as acceptor"/>
    <property type="evidence" value="ECO:0007669"/>
    <property type="project" value="TreeGrafter"/>
</dbReference>
<evidence type="ECO:0000256" key="2">
    <source>
        <dbReference type="ARBA" id="ARBA00023002"/>
    </source>
</evidence>
<dbReference type="EMBL" id="ML978133">
    <property type="protein sequence ID" value="KAF2094740.1"/>
    <property type="molecule type" value="Genomic_DNA"/>
</dbReference>
<comment type="caution">
    <text evidence="3">The sequence shown here is derived from an EMBL/GenBank/DDBJ whole genome shotgun (WGS) entry which is preliminary data.</text>
</comment>
<dbReference type="AlphaFoldDB" id="A0A9P4I8N7"/>
<dbReference type="InterPro" id="IPR036291">
    <property type="entry name" value="NAD(P)-bd_dom_sf"/>
</dbReference>
<dbReference type="PANTHER" id="PTHR42760:SF37">
    <property type="entry name" value="CLAVALDEHYDE DEHYDROGENASE"/>
    <property type="match status" value="1"/>
</dbReference>
<evidence type="ECO:0000313" key="3">
    <source>
        <dbReference type="EMBL" id="KAF2094740.1"/>
    </source>
</evidence>